<dbReference type="Pfam" id="PF00367">
    <property type="entry name" value="PTS_EIIB"/>
    <property type="match status" value="1"/>
</dbReference>
<dbReference type="PROSITE" id="PS01035">
    <property type="entry name" value="PTS_EIIB_TYPE_1_CYS"/>
    <property type="match status" value="1"/>
</dbReference>
<dbReference type="KEGG" id="msyr:CXP39_00375"/>
<evidence type="ECO:0000256" key="7">
    <source>
        <dbReference type="SAM" id="Phobius"/>
    </source>
</evidence>
<keyword evidence="1" id="KW-0813">Transport</keyword>
<dbReference type="GO" id="GO:0016301">
    <property type="term" value="F:kinase activity"/>
    <property type="evidence" value="ECO:0007669"/>
    <property type="project" value="UniProtKB-KW"/>
</dbReference>
<keyword evidence="4" id="KW-0598">Phosphotransferase system</keyword>
<feature type="active site" description="Phosphocysteine intermediate; for EIIB activity" evidence="6">
    <location>
        <position position="33"/>
    </location>
</feature>
<dbReference type="GO" id="GO:0005886">
    <property type="term" value="C:plasma membrane"/>
    <property type="evidence" value="ECO:0007669"/>
    <property type="project" value="TreeGrafter"/>
</dbReference>
<dbReference type="EMBL" id="CP025257">
    <property type="protein sequence ID" value="AUF83266.1"/>
    <property type="molecule type" value="Genomic_DNA"/>
</dbReference>
<dbReference type="PROSITE" id="PS51098">
    <property type="entry name" value="PTS_EIIB_TYPE_1"/>
    <property type="match status" value="1"/>
</dbReference>
<dbReference type="GO" id="GO:0090589">
    <property type="term" value="F:protein-phosphocysteine-trehalose phosphotransferase system transporter activity"/>
    <property type="evidence" value="ECO:0007669"/>
    <property type="project" value="TreeGrafter"/>
</dbReference>
<evidence type="ECO:0000256" key="4">
    <source>
        <dbReference type="ARBA" id="ARBA00022683"/>
    </source>
</evidence>
<feature type="transmembrane region" description="Helical" evidence="7">
    <location>
        <begin position="323"/>
        <end position="343"/>
    </location>
</feature>
<sequence length="512" mass="56320">MKITKKESPYAKDCSILKESVGGVKNIENINRCSTRIRITLKDTSKVNQNALNNTILFKAFLIKDNTLQLIVKSDIENIFITFIRSLRISFTSLPNTFEVNLLNTNNKSFFKWLTDGIAVIMNPIIPLLITLAIVSTLSNVFNGIDFGGGTLASTSEVAQTVGSMLKTLQSGVNLAFTILIPWSIFKVMKGSQAIGITIGIVLCCKDLMMTDQIMGNGDPIFKWDISFSQIVGSYPWKISYEGQILPIVFMSFIGVYLERFATKKMNYPVIKEMVAIPMITIATFFIAMLIVGPIGLIITYGMNIGIVWATTNSIAKYIFNPAFGLLLPWMVVTGFIQIFVVINMQQFTNFGGTTIMPMFTQLNIAVATSLIALMIINRTNKELRKTGIPSSALAYISGSTEPALFGITLRFMFPVIAASIGATVGILITTFSGVVCTMGNASLLVFLSVTSDPNTLSNLNVETIFGGPYLWMAVAIMVTFLVTFVSTLALSKLKVFKEMNQKVLERDFSVN</sequence>
<accession>A0A2K9BIZ4</accession>
<gene>
    <name evidence="10" type="ORF">CXP39_00375</name>
</gene>
<dbReference type="Gene3D" id="3.30.1360.60">
    <property type="entry name" value="Glucose permease domain IIB"/>
    <property type="match status" value="1"/>
</dbReference>
<evidence type="ECO:0000256" key="6">
    <source>
        <dbReference type="PROSITE-ProRule" id="PRU00421"/>
    </source>
</evidence>
<feature type="transmembrane region" description="Helical" evidence="7">
    <location>
        <begin position="244"/>
        <end position="262"/>
    </location>
</feature>
<organism evidence="10 11">
    <name type="scientific">Mesoplasma syrphidae</name>
    <dbReference type="NCBI Taxonomy" id="225999"/>
    <lineage>
        <taxon>Bacteria</taxon>
        <taxon>Bacillati</taxon>
        <taxon>Mycoplasmatota</taxon>
        <taxon>Mollicutes</taxon>
        <taxon>Entomoplasmatales</taxon>
        <taxon>Entomoplasmataceae</taxon>
        <taxon>Mesoplasma</taxon>
    </lineage>
</organism>
<dbReference type="GO" id="GO:0015771">
    <property type="term" value="P:trehalose transport"/>
    <property type="evidence" value="ECO:0007669"/>
    <property type="project" value="TreeGrafter"/>
</dbReference>
<dbReference type="OrthoDB" id="9769191at2"/>
<feature type="domain" description="PTS EIIC type-1" evidence="9">
    <location>
        <begin position="116"/>
        <end position="503"/>
    </location>
</feature>
<dbReference type="SUPFAM" id="SSF55604">
    <property type="entry name" value="Glucose permease domain IIB"/>
    <property type="match status" value="1"/>
</dbReference>
<keyword evidence="5" id="KW-0418">Kinase</keyword>
<evidence type="ECO:0000313" key="11">
    <source>
        <dbReference type="Proteomes" id="UP000233419"/>
    </source>
</evidence>
<proteinExistence type="predicted"/>
<feature type="transmembrane region" description="Helical" evidence="7">
    <location>
        <begin position="118"/>
        <end position="138"/>
    </location>
</feature>
<dbReference type="InterPro" id="IPR001996">
    <property type="entry name" value="PTS_IIB_1"/>
</dbReference>
<dbReference type="InterPro" id="IPR050558">
    <property type="entry name" value="PTS_Sugar-Specific_Components"/>
</dbReference>
<evidence type="ECO:0000256" key="3">
    <source>
        <dbReference type="ARBA" id="ARBA00022679"/>
    </source>
</evidence>
<dbReference type="Proteomes" id="UP000233419">
    <property type="component" value="Chromosome"/>
</dbReference>
<evidence type="ECO:0000259" key="9">
    <source>
        <dbReference type="PROSITE" id="PS51103"/>
    </source>
</evidence>
<dbReference type="InterPro" id="IPR018113">
    <property type="entry name" value="PTrfase_EIIB_Cys"/>
</dbReference>
<evidence type="ECO:0000256" key="2">
    <source>
        <dbReference type="ARBA" id="ARBA00022597"/>
    </source>
</evidence>
<keyword evidence="7" id="KW-1133">Transmembrane helix</keyword>
<dbReference type="InterPro" id="IPR013013">
    <property type="entry name" value="PTS_EIIC_1"/>
</dbReference>
<dbReference type="GO" id="GO:0009401">
    <property type="term" value="P:phosphoenolpyruvate-dependent sugar phosphotransferase system"/>
    <property type="evidence" value="ECO:0007669"/>
    <property type="project" value="UniProtKB-KW"/>
</dbReference>
<dbReference type="AlphaFoldDB" id="A0A2K9BIZ4"/>
<evidence type="ECO:0000256" key="1">
    <source>
        <dbReference type="ARBA" id="ARBA00022448"/>
    </source>
</evidence>
<keyword evidence="2" id="KW-0762">Sugar transport</keyword>
<keyword evidence="3" id="KW-0808">Transferase</keyword>
<dbReference type="PANTHER" id="PTHR30175:SF4">
    <property type="entry name" value="PTS SYSTEM TREHALOSE-SPECIFIC EIIBC COMPONENT"/>
    <property type="match status" value="1"/>
</dbReference>
<dbReference type="InterPro" id="IPR036878">
    <property type="entry name" value="Glu_permease_IIB"/>
</dbReference>
<dbReference type="RefSeq" id="WP_027048369.1">
    <property type="nucleotide sequence ID" value="NZ_CP025257.1"/>
</dbReference>
<protein>
    <submittedName>
        <fullName evidence="10">Uncharacterized protein</fullName>
    </submittedName>
</protein>
<keyword evidence="7" id="KW-0472">Membrane</keyword>
<dbReference type="PANTHER" id="PTHR30175">
    <property type="entry name" value="PHOSPHOTRANSFERASE SYSTEM TRANSPORT PROTEIN"/>
    <property type="match status" value="1"/>
</dbReference>
<dbReference type="GO" id="GO:0008982">
    <property type="term" value="F:protein-N(PI)-phosphohistidine-sugar phosphotransferase activity"/>
    <property type="evidence" value="ECO:0007669"/>
    <property type="project" value="InterPro"/>
</dbReference>
<dbReference type="PROSITE" id="PS51103">
    <property type="entry name" value="PTS_EIIC_TYPE_1"/>
    <property type="match status" value="1"/>
</dbReference>
<evidence type="ECO:0000259" key="8">
    <source>
        <dbReference type="PROSITE" id="PS51098"/>
    </source>
</evidence>
<feature type="transmembrane region" description="Helical" evidence="7">
    <location>
        <begin position="355"/>
        <end position="377"/>
    </location>
</feature>
<feature type="transmembrane region" description="Helical" evidence="7">
    <location>
        <begin position="274"/>
        <end position="292"/>
    </location>
</feature>
<evidence type="ECO:0000256" key="5">
    <source>
        <dbReference type="ARBA" id="ARBA00022777"/>
    </source>
</evidence>
<name>A0A2K9BIZ4_9MOLU</name>
<feature type="transmembrane region" description="Helical" evidence="7">
    <location>
        <begin position="417"/>
        <end position="450"/>
    </location>
</feature>
<feature type="domain" description="PTS EIIB type-1" evidence="8">
    <location>
        <begin position="11"/>
        <end position="93"/>
    </location>
</feature>
<keyword evidence="7" id="KW-0812">Transmembrane</keyword>
<keyword evidence="11" id="KW-1185">Reference proteome</keyword>
<feature type="transmembrane region" description="Helical" evidence="7">
    <location>
        <begin position="470"/>
        <end position="491"/>
    </location>
</feature>
<reference evidence="10 11" key="1">
    <citation type="submission" date="2017-12" db="EMBL/GenBank/DDBJ databases">
        <title>Mesoplasma syrphidae YJS, Complete Genome.</title>
        <authorList>
            <person name="Knight T.F."/>
            <person name="Citino T."/>
            <person name="Rubinstein R."/>
            <person name="Neuschaefer Z."/>
        </authorList>
    </citation>
    <scope>NUCLEOTIDE SEQUENCE [LARGE SCALE GENOMIC DNA]</scope>
    <source>
        <strain evidence="10 11">YJS</strain>
    </source>
</reference>
<evidence type="ECO:0000313" key="10">
    <source>
        <dbReference type="EMBL" id="AUF83266.1"/>
    </source>
</evidence>